<dbReference type="Gene3D" id="3.40.50.2000">
    <property type="entry name" value="Glycogen Phosphorylase B"/>
    <property type="match status" value="1"/>
</dbReference>
<accession>A0A120MG56</accession>
<protein>
    <recommendedName>
        <fullName evidence="2">Glycosyltransferase family 1 protein</fullName>
    </recommendedName>
</protein>
<sequence>MSATAESPNMTRPKILELGSWHYCKDVYPEETDVLWTGERPIPRGRAAKGFADCTPWRFIKAMREARRGKYDLIIVYMPLRPAWHPRYWLRAFFRQPLRPLSAMTRVFGVSWLRFVKLPVPIAVLDMNDAFVVGSHNFFLLDKAAAAFKRELPVDRWHILCHSAHPALPTRRIRRNRRWNERLAKIRPISLPAARIDTAGEHPEKISDVFFVGEVAENSWVRRVGLSELEALRSKGLKIDIPHERLPHDEFLRRLSSAWLAWSPSGYSWECYRTAEAAQCLTVPVLNYPTVERHAPVREHEHVLLYDVTPGSLSSAIERGLSDKPRLRQMALDLREHVRKYHLQDAMVDYVIGETLRADGRTA</sequence>
<gene>
    <name evidence="1" type="ORF">PROKKA_00737</name>
</gene>
<proteinExistence type="predicted"/>
<dbReference type="EMBL" id="KT955714">
    <property type="protein sequence ID" value="AMH39548.1"/>
    <property type="molecule type" value="Genomic_DNA"/>
</dbReference>
<name>A0A120MG56_9BRAD</name>
<dbReference type="AlphaFoldDB" id="A0A120MG56"/>
<evidence type="ECO:0008006" key="2">
    <source>
        <dbReference type="Google" id="ProtNLM"/>
    </source>
</evidence>
<evidence type="ECO:0000313" key="1">
    <source>
        <dbReference type="EMBL" id="AMH39548.1"/>
    </source>
</evidence>
<organism evidence="1">
    <name type="scientific">Tardiphaga robiniae</name>
    <dbReference type="NCBI Taxonomy" id="943830"/>
    <lineage>
        <taxon>Bacteria</taxon>
        <taxon>Pseudomonadati</taxon>
        <taxon>Pseudomonadota</taxon>
        <taxon>Alphaproteobacteria</taxon>
        <taxon>Hyphomicrobiales</taxon>
        <taxon>Nitrobacteraceae</taxon>
        <taxon>Tardiphaga</taxon>
    </lineage>
</organism>
<reference evidence="1" key="1">
    <citation type="submission" date="2015-10" db="EMBL/GenBank/DDBJ databases">
        <title>Evolution marks in rhizobial microsymbionts genomes from the relict species Vavilovia formosa (Stev.) Fed.</title>
        <authorList>
            <person name="Kopat V."/>
        </authorList>
    </citation>
    <scope>NUCLEOTIDE SEQUENCE</scope>
    <source>
        <strain evidence="1">Vaf-07</strain>
    </source>
</reference>